<sequence>MTLPCPLCNGPGTLYYLHITRQFLQCGNCSSVFLHPKDYLSAEAEKLHYLNHNNNPDDVRYQSFVMPVVNAVLNDFGKRDQGLDFGSGTGSPIMKLLTDAGYNIVQYDLFFHNHPGLLEQQYDYIVCSETAEHFTEPYKEFQQLRNLLKPGGKLYIFTERFDPDRDFGTWFYKTDPTHVFLYHAKAFEWIMSEFSFSGLKIDGRLAVLSV</sequence>
<evidence type="ECO:0000313" key="1">
    <source>
        <dbReference type="EMBL" id="OYQ38027.1"/>
    </source>
</evidence>
<accession>A0A255Z900</accession>
<dbReference type="Pfam" id="PF13489">
    <property type="entry name" value="Methyltransf_23"/>
    <property type="match status" value="1"/>
</dbReference>
<gene>
    <name evidence="1" type="ORF">CHU92_06920</name>
</gene>
<dbReference type="Gene3D" id="3.40.50.150">
    <property type="entry name" value="Vaccinia Virus protein VP39"/>
    <property type="match status" value="1"/>
</dbReference>
<dbReference type="CDD" id="cd02440">
    <property type="entry name" value="AdoMet_MTases"/>
    <property type="match status" value="1"/>
</dbReference>
<evidence type="ECO:0000313" key="2">
    <source>
        <dbReference type="Proteomes" id="UP000216605"/>
    </source>
</evidence>
<name>A0A255Z900_9FLAO</name>
<dbReference type="EMBL" id="NOXV01000241">
    <property type="protein sequence ID" value="OYQ38027.1"/>
    <property type="molecule type" value="Genomic_DNA"/>
</dbReference>
<dbReference type="SUPFAM" id="SSF53335">
    <property type="entry name" value="S-adenosyl-L-methionine-dependent methyltransferases"/>
    <property type="match status" value="1"/>
</dbReference>
<dbReference type="RefSeq" id="WP_094413955.1">
    <property type="nucleotide sequence ID" value="NZ_NOXV01000241.1"/>
</dbReference>
<protein>
    <recommendedName>
        <fullName evidence="3">Methyltransferase</fullName>
    </recommendedName>
</protein>
<proteinExistence type="predicted"/>
<evidence type="ECO:0008006" key="3">
    <source>
        <dbReference type="Google" id="ProtNLM"/>
    </source>
</evidence>
<dbReference type="Proteomes" id="UP000216605">
    <property type="component" value="Unassembled WGS sequence"/>
</dbReference>
<dbReference type="AlphaFoldDB" id="A0A255Z900"/>
<organism evidence="1 2">
    <name type="scientific">Flavobacterium cyanobacteriorum</name>
    <dbReference type="NCBI Taxonomy" id="2022802"/>
    <lineage>
        <taxon>Bacteria</taxon>
        <taxon>Pseudomonadati</taxon>
        <taxon>Bacteroidota</taxon>
        <taxon>Flavobacteriia</taxon>
        <taxon>Flavobacteriales</taxon>
        <taxon>Flavobacteriaceae</taxon>
        <taxon>Flavobacterium</taxon>
    </lineage>
</organism>
<keyword evidence="2" id="KW-1185">Reference proteome</keyword>
<dbReference type="InterPro" id="IPR029063">
    <property type="entry name" value="SAM-dependent_MTases_sf"/>
</dbReference>
<dbReference type="OrthoDB" id="9816564at2"/>
<comment type="caution">
    <text evidence="1">The sequence shown here is derived from an EMBL/GenBank/DDBJ whole genome shotgun (WGS) entry which is preliminary data.</text>
</comment>
<reference evidence="1 2" key="1">
    <citation type="submission" date="2017-07" db="EMBL/GenBank/DDBJ databases">
        <title>Flavobacterium cyanobacteriorum sp. nov., isolated from cyanobacterial aggregates in a eutrophic lake.</title>
        <authorList>
            <person name="Cai H."/>
        </authorList>
    </citation>
    <scope>NUCLEOTIDE SEQUENCE [LARGE SCALE GENOMIC DNA]</scope>
    <source>
        <strain evidence="1 2">TH021</strain>
    </source>
</reference>